<evidence type="ECO:0000313" key="5">
    <source>
        <dbReference type="Proteomes" id="UP000279306"/>
    </source>
</evidence>
<dbReference type="InterPro" id="IPR025751">
    <property type="entry name" value="RsbRD_N_dom"/>
</dbReference>
<dbReference type="KEGG" id="mauu:NCTC10437_01528"/>
<feature type="domain" description="PucR C-terminal helix-turn-helix" evidence="2">
    <location>
        <begin position="329"/>
        <end position="386"/>
    </location>
</feature>
<sequence length="408" mass="43633">MIGENHESEVEGWLAVQRTFSGMVDEVSAIGETVTKSIRSAQPVYAVIPEPEHRAAVTLQVLNRLHALSEHRGLSASELTAATDLAAERAAGGVPIDALIAAYQVADAEIWRILVERSTPAMTDLLPRVGTLMFEAIRETTTVMAGAHSSVARAIDGDRITLAHQFLECLQDPEQQSAAAVIAARLRLDPRGEFVGLVWLPAPGVTEFSAHQTVSTLPPHLATDVVSRAVAGGQLEMITQAARLPEVVTHGLAEGSLAGRWGIGLARSGLAGARESLGDARLAFNCTSIDHPVRTFERDWHEAVVLAERARVEVLLAPMVEVAHANPHLAETVLAFAAADMSIAAAAQAVHVHANSVTYRLERWSRLTGLEARSFVGLSQSVIACRLAGGHPRPTHSAQREVDNDGRD</sequence>
<dbReference type="Proteomes" id="UP000279306">
    <property type="component" value="Chromosome"/>
</dbReference>
<dbReference type="RefSeq" id="WP_126316519.1">
    <property type="nucleotide sequence ID" value="NZ_CVQQ01000001.1"/>
</dbReference>
<dbReference type="OrthoDB" id="33973at2"/>
<dbReference type="Pfam" id="PF13556">
    <property type="entry name" value="HTH_30"/>
    <property type="match status" value="1"/>
</dbReference>
<dbReference type="PANTHER" id="PTHR33744">
    <property type="entry name" value="CARBOHYDRATE DIACID REGULATOR"/>
    <property type="match status" value="1"/>
</dbReference>
<protein>
    <submittedName>
        <fullName evidence="4">Sugar diacid utilization regulator</fullName>
    </submittedName>
</protein>
<accession>A0A448IJ99</accession>
<name>A0A448IJ99_MYCAU</name>
<evidence type="ECO:0000313" key="4">
    <source>
        <dbReference type="EMBL" id="VEG52583.1"/>
    </source>
</evidence>
<proteinExistence type="predicted"/>
<dbReference type="InterPro" id="IPR051448">
    <property type="entry name" value="CdaR-like_regulators"/>
</dbReference>
<gene>
    <name evidence="4" type="ORF">NCTC10437_01528</name>
</gene>
<dbReference type="STRING" id="1791.GCA_001049355_00481"/>
<evidence type="ECO:0000256" key="1">
    <source>
        <dbReference type="SAM" id="MobiDB-lite"/>
    </source>
</evidence>
<feature type="compositionally biased region" description="Basic and acidic residues" evidence="1">
    <location>
        <begin position="398"/>
        <end position="408"/>
    </location>
</feature>
<dbReference type="Gene3D" id="1.10.10.2840">
    <property type="entry name" value="PucR C-terminal helix-turn-helix domain"/>
    <property type="match status" value="1"/>
</dbReference>
<feature type="region of interest" description="Disordered" evidence="1">
    <location>
        <begin position="389"/>
        <end position="408"/>
    </location>
</feature>
<dbReference type="InterPro" id="IPR042070">
    <property type="entry name" value="PucR_C-HTH_sf"/>
</dbReference>
<reference evidence="4 5" key="1">
    <citation type="submission" date="2018-12" db="EMBL/GenBank/DDBJ databases">
        <authorList>
            <consortium name="Pathogen Informatics"/>
        </authorList>
    </citation>
    <scope>NUCLEOTIDE SEQUENCE [LARGE SCALE GENOMIC DNA]</scope>
    <source>
        <strain evidence="4 5">NCTC10437</strain>
    </source>
</reference>
<evidence type="ECO:0000259" key="3">
    <source>
        <dbReference type="Pfam" id="PF14361"/>
    </source>
</evidence>
<dbReference type="AlphaFoldDB" id="A0A448IJ99"/>
<feature type="domain" description="RsbT co-antagonist protein RsbRD N-terminal" evidence="3">
    <location>
        <begin position="29"/>
        <end position="159"/>
    </location>
</feature>
<dbReference type="EMBL" id="LR134356">
    <property type="protein sequence ID" value="VEG52583.1"/>
    <property type="molecule type" value="Genomic_DNA"/>
</dbReference>
<dbReference type="Pfam" id="PF14361">
    <property type="entry name" value="RsbRD_N"/>
    <property type="match status" value="1"/>
</dbReference>
<organism evidence="4 5">
    <name type="scientific">Mycolicibacterium aurum</name>
    <name type="common">Mycobacterium aurum</name>
    <dbReference type="NCBI Taxonomy" id="1791"/>
    <lineage>
        <taxon>Bacteria</taxon>
        <taxon>Bacillati</taxon>
        <taxon>Actinomycetota</taxon>
        <taxon>Actinomycetes</taxon>
        <taxon>Mycobacteriales</taxon>
        <taxon>Mycobacteriaceae</taxon>
        <taxon>Mycolicibacterium</taxon>
    </lineage>
</organism>
<dbReference type="InterPro" id="IPR025736">
    <property type="entry name" value="PucR_C-HTH_dom"/>
</dbReference>
<evidence type="ECO:0000259" key="2">
    <source>
        <dbReference type="Pfam" id="PF13556"/>
    </source>
</evidence>
<keyword evidence="5" id="KW-1185">Reference proteome</keyword>